<evidence type="ECO:0000256" key="2">
    <source>
        <dbReference type="ARBA" id="ARBA00004651"/>
    </source>
</evidence>
<evidence type="ECO:0000256" key="10">
    <source>
        <dbReference type="ARBA" id="ARBA00023065"/>
    </source>
</evidence>
<keyword evidence="15" id="KW-1185">Reference proteome</keyword>
<feature type="transmembrane region" description="Helical" evidence="13">
    <location>
        <begin position="415"/>
        <end position="439"/>
    </location>
</feature>
<dbReference type="InterPro" id="IPR048279">
    <property type="entry name" value="MdtK-like"/>
</dbReference>
<dbReference type="InterPro" id="IPR002528">
    <property type="entry name" value="MATE_fam"/>
</dbReference>
<gene>
    <name evidence="14" type="ORF">AALO17_02570</name>
</gene>
<evidence type="ECO:0000256" key="11">
    <source>
        <dbReference type="ARBA" id="ARBA00023136"/>
    </source>
</evidence>
<comment type="similarity">
    <text evidence="3">Belongs to the multi antimicrobial extrusion (MATE) (TC 2.A.66.1) family.</text>
</comment>
<dbReference type="STRING" id="1702221.AALO17_02570"/>
<evidence type="ECO:0000256" key="13">
    <source>
        <dbReference type="SAM" id="Phobius"/>
    </source>
</evidence>
<evidence type="ECO:0000256" key="1">
    <source>
        <dbReference type="ARBA" id="ARBA00003408"/>
    </source>
</evidence>
<feature type="transmembrane region" description="Helical" evidence="13">
    <location>
        <begin position="115"/>
        <end position="143"/>
    </location>
</feature>
<feature type="transmembrane region" description="Helical" evidence="13">
    <location>
        <begin position="383"/>
        <end position="403"/>
    </location>
</feature>
<keyword evidence="8 13" id="KW-0812">Transmembrane</keyword>
<feature type="transmembrane region" description="Helical" evidence="13">
    <location>
        <begin position="477"/>
        <end position="499"/>
    </location>
</feature>
<feature type="transmembrane region" description="Helical" evidence="13">
    <location>
        <begin position="164"/>
        <end position="187"/>
    </location>
</feature>
<comment type="subcellular location">
    <subcellularLocation>
        <location evidence="2">Cell membrane</location>
        <topology evidence="2">Multi-pass membrane protein</topology>
    </subcellularLocation>
</comment>
<keyword evidence="11 13" id="KW-0472">Membrane</keyword>
<dbReference type="Proteomes" id="UP000069771">
    <property type="component" value="Chromosome"/>
</dbReference>
<evidence type="ECO:0000313" key="14">
    <source>
        <dbReference type="EMBL" id="AMK53391.1"/>
    </source>
</evidence>
<name>A0A140DRW4_9FIRM</name>
<evidence type="ECO:0000256" key="3">
    <source>
        <dbReference type="ARBA" id="ARBA00010199"/>
    </source>
</evidence>
<dbReference type="GO" id="GO:0006811">
    <property type="term" value="P:monoatomic ion transport"/>
    <property type="evidence" value="ECO:0007669"/>
    <property type="project" value="UniProtKB-KW"/>
</dbReference>
<accession>A0A140DRW4</accession>
<keyword evidence="9 13" id="KW-1133">Transmembrane helix</keyword>
<dbReference type="KEGG" id="fro:AALO17_02570"/>
<dbReference type="GO" id="GO:0005886">
    <property type="term" value="C:plasma membrane"/>
    <property type="evidence" value="ECO:0007669"/>
    <property type="project" value="UniProtKB-SubCell"/>
</dbReference>
<evidence type="ECO:0000256" key="5">
    <source>
        <dbReference type="ARBA" id="ARBA00022448"/>
    </source>
</evidence>
<dbReference type="PIRSF" id="PIRSF006603">
    <property type="entry name" value="DinF"/>
    <property type="match status" value="1"/>
</dbReference>
<keyword evidence="6" id="KW-0050">Antiport</keyword>
<dbReference type="EMBL" id="CP011391">
    <property type="protein sequence ID" value="AMK53391.1"/>
    <property type="molecule type" value="Genomic_DNA"/>
</dbReference>
<evidence type="ECO:0000256" key="4">
    <source>
        <dbReference type="ARBA" id="ARBA00020268"/>
    </source>
</evidence>
<dbReference type="NCBIfam" id="TIGR00797">
    <property type="entry name" value="matE"/>
    <property type="match status" value="1"/>
</dbReference>
<dbReference type="GO" id="GO:0015297">
    <property type="term" value="F:antiporter activity"/>
    <property type="evidence" value="ECO:0007669"/>
    <property type="project" value="UniProtKB-KW"/>
</dbReference>
<dbReference type="Pfam" id="PF01554">
    <property type="entry name" value="MatE"/>
    <property type="match status" value="2"/>
</dbReference>
<evidence type="ECO:0000256" key="9">
    <source>
        <dbReference type="ARBA" id="ARBA00022989"/>
    </source>
</evidence>
<organism evidence="14 15">
    <name type="scientific">Faecalibaculum rodentium</name>
    <dbReference type="NCBI Taxonomy" id="1702221"/>
    <lineage>
        <taxon>Bacteria</taxon>
        <taxon>Bacillati</taxon>
        <taxon>Bacillota</taxon>
        <taxon>Erysipelotrichia</taxon>
        <taxon>Erysipelotrichales</taxon>
        <taxon>Erysipelotrichaceae</taxon>
        <taxon>Faecalibaculum</taxon>
    </lineage>
</organism>
<keyword evidence="5" id="KW-0813">Transport</keyword>
<keyword evidence="10" id="KW-0406">Ion transport</keyword>
<feature type="transmembrane region" description="Helical" evidence="13">
    <location>
        <begin position="231"/>
        <end position="252"/>
    </location>
</feature>
<feature type="transmembrane region" description="Helical" evidence="13">
    <location>
        <begin position="299"/>
        <end position="316"/>
    </location>
</feature>
<evidence type="ECO:0000256" key="12">
    <source>
        <dbReference type="ARBA" id="ARBA00031636"/>
    </source>
</evidence>
<evidence type="ECO:0000256" key="7">
    <source>
        <dbReference type="ARBA" id="ARBA00022475"/>
    </source>
</evidence>
<proteinExistence type="inferred from homology"/>
<dbReference type="AlphaFoldDB" id="A0A140DRW4"/>
<evidence type="ECO:0000256" key="8">
    <source>
        <dbReference type="ARBA" id="ARBA00022692"/>
    </source>
</evidence>
<comment type="function">
    <text evidence="1">Multidrug efflux pump.</text>
</comment>
<dbReference type="InterPro" id="IPR050222">
    <property type="entry name" value="MATE_MdtK"/>
</dbReference>
<feature type="transmembrane region" description="Helical" evidence="13">
    <location>
        <begin position="451"/>
        <end position="471"/>
    </location>
</feature>
<dbReference type="CDD" id="cd13138">
    <property type="entry name" value="MATE_yoeA_like"/>
    <property type="match status" value="1"/>
</dbReference>
<protein>
    <recommendedName>
        <fullName evidence="4">Probable multidrug resistance protein NorM</fullName>
    </recommendedName>
    <alternativeName>
        <fullName evidence="12">Multidrug-efflux transporter</fullName>
    </alternativeName>
</protein>
<dbReference type="GO" id="GO:0042910">
    <property type="term" value="F:xenobiotic transmembrane transporter activity"/>
    <property type="evidence" value="ECO:0007669"/>
    <property type="project" value="InterPro"/>
</dbReference>
<feature type="transmembrane region" description="Helical" evidence="13">
    <location>
        <begin position="322"/>
        <end position="342"/>
    </location>
</feature>
<reference evidence="14 15" key="1">
    <citation type="journal article" date="2016" name="Gut Pathog.">
        <title>Whole genome sequencing of "Faecalibaculum rodentium" ALO17, isolated from C57BL/6J laboratory mouse feces.</title>
        <authorList>
            <person name="Lim S."/>
            <person name="Chang D.H."/>
            <person name="Ahn S."/>
            <person name="Kim B.C."/>
        </authorList>
    </citation>
    <scope>NUCLEOTIDE SEQUENCE [LARGE SCALE GENOMIC DNA]</scope>
    <source>
        <strain evidence="14 15">Alo17</strain>
    </source>
</reference>
<feature type="transmembrane region" description="Helical" evidence="13">
    <location>
        <begin position="258"/>
        <end position="278"/>
    </location>
</feature>
<dbReference type="PANTHER" id="PTHR43298:SF2">
    <property type="entry name" value="FMN_FAD EXPORTER YEEO-RELATED"/>
    <property type="match status" value="1"/>
</dbReference>
<feature type="transmembrane region" description="Helical" evidence="13">
    <location>
        <begin position="78"/>
        <end position="95"/>
    </location>
</feature>
<sequence>MSDRRQKTAFVNAVPECVRALALCAENRDNIQYTCHCKREGGGFLQGCGPAGDTPETGTQKGATTMEHQVRDMTSGKPLHLITAFSVPLLFGNILQQMYNFVDTLVVGRGVSMDALAAVGLTGSLNFLVLGFIIGLSQGVGILCSQYFGSREYAQLRKSVTMSFYLNFSTGALLTVLSMVSARQLLVWMNTPAELMADVWLYIEVIFGGILISLAYNFLSGILRALGNSRDPLIAMIIAFIINTVLDVALVMGLGWGVLGAAAATVSAQLFSAVYCLICVRKIGFMKLEKKDWKWNGALFRKSFVLSLPVALMNSITALGVIFMQIAINGFGAVYIAGYSVASKIIIIFEQLDVSFGTGAGTFAGQNLGAGKTGRIKEGIHQVNLLLIGVNLAIFGLMLFAGRPLIGLMVGDEPAVIEAACQCIRFLCFFLMFLGTLWIYRTSLQSMSDTFWPMLSGVLEFAARTIALLILPKLIGFYGVLSAEVSAWILAALMLVIVYRRRIRILEAECAEKGRDLSAVC</sequence>
<feature type="transmembrane region" description="Helical" evidence="13">
    <location>
        <begin position="199"/>
        <end position="219"/>
    </location>
</feature>
<dbReference type="PANTHER" id="PTHR43298">
    <property type="entry name" value="MULTIDRUG RESISTANCE PROTEIN NORM-RELATED"/>
    <property type="match status" value="1"/>
</dbReference>
<keyword evidence="7" id="KW-1003">Cell membrane</keyword>
<evidence type="ECO:0000256" key="6">
    <source>
        <dbReference type="ARBA" id="ARBA00022449"/>
    </source>
</evidence>
<evidence type="ECO:0000313" key="15">
    <source>
        <dbReference type="Proteomes" id="UP000069771"/>
    </source>
</evidence>